<sequence length="60" mass="6740">MMEVTLGAFKKGVKAYQNSSSKSPQTLARLMSEYDDLSFKHNAHQAELNKLADSIRVHES</sequence>
<dbReference type="RefSeq" id="WP_133441951.1">
    <property type="nucleotide sequence ID" value="NZ_CP034726.1"/>
</dbReference>
<evidence type="ECO:0000313" key="2">
    <source>
        <dbReference type="Proteomes" id="UP000294321"/>
    </source>
</evidence>
<dbReference type="Proteomes" id="UP000294321">
    <property type="component" value="Chromosome"/>
</dbReference>
<reference evidence="2" key="1">
    <citation type="submission" date="2018-12" db="EMBL/GenBank/DDBJ databases">
        <title>A new species of lactobacillus.</title>
        <authorList>
            <person name="Jian Y."/>
            <person name="Xin L."/>
            <person name="Hong Z.J."/>
            <person name="Ming L.Z."/>
            <person name="Hong X.Z."/>
        </authorList>
    </citation>
    <scope>NUCLEOTIDE SEQUENCE [LARGE SCALE GENOMIC DNA]</scope>
    <source>
        <strain evidence="2">HSLZ-75</strain>
    </source>
</reference>
<gene>
    <name evidence="1" type="ORF">ELX58_04410</name>
</gene>
<organism evidence="1 2">
    <name type="scientific">Acetilactobacillus jinshanensis</name>
    <dbReference type="NCBI Taxonomy" id="1720083"/>
    <lineage>
        <taxon>Bacteria</taxon>
        <taxon>Bacillati</taxon>
        <taxon>Bacillota</taxon>
        <taxon>Bacilli</taxon>
        <taxon>Lactobacillales</taxon>
        <taxon>Lactobacillaceae</taxon>
        <taxon>Acetilactobacillus</taxon>
    </lineage>
</organism>
<protein>
    <submittedName>
        <fullName evidence="1">Uncharacterized protein</fullName>
    </submittedName>
</protein>
<accession>A0A4P6ZLW0</accession>
<name>A0A4P6ZLW0_9LACO</name>
<proteinExistence type="predicted"/>
<dbReference type="AlphaFoldDB" id="A0A4P6ZLW0"/>
<dbReference type="EMBL" id="CP034726">
    <property type="protein sequence ID" value="QBP18392.1"/>
    <property type="molecule type" value="Genomic_DNA"/>
</dbReference>
<dbReference type="KEGG" id="lji:ELX58_04410"/>
<evidence type="ECO:0000313" key="1">
    <source>
        <dbReference type="EMBL" id="QBP18392.1"/>
    </source>
</evidence>
<keyword evidence="2" id="KW-1185">Reference proteome</keyword>